<gene>
    <name evidence="1" type="ORF">TRIP_B200598</name>
</gene>
<dbReference type="AlphaFoldDB" id="A0A653A3F2"/>
<sequence>MGCCSSAAARRLQDQARKIQNQPKIVNKSFLCSLENREEKEEAAATANAASIHSAKKLKFRREQPKNTLVHVHHSLS</sequence>
<accession>A0A653A3F2</accession>
<reference evidence="1" key="1">
    <citation type="submission" date="2018-07" db="EMBL/GenBank/DDBJ databases">
        <authorList>
            <consortium name="Genoscope - CEA"/>
            <person name="William W."/>
        </authorList>
    </citation>
    <scope>NUCLEOTIDE SEQUENCE</scope>
    <source>
        <strain evidence="1">IK1</strain>
    </source>
</reference>
<name>A0A653A3F2_UNCDX</name>
<dbReference type="EMBL" id="UPXX01000013">
    <property type="protein sequence ID" value="VBB42458.1"/>
    <property type="molecule type" value="Genomic_DNA"/>
</dbReference>
<proteinExistence type="predicted"/>
<protein>
    <submittedName>
        <fullName evidence="1">Uncharacterized protein</fullName>
    </submittedName>
</protein>
<organism evidence="1">
    <name type="scientific">Uncultured Desulfatiglans sp</name>
    <dbReference type="NCBI Taxonomy" id="1748965"/>
    <lineage>
        <taxon>Bacteria</taxon>
        <taxon>Pseudomonadati</taxon>
        <taxon>Thermodesulfobacteriota</taxon>
        <taxon>Desulfobacteria</taxon>
        <taxon>Desulfatiglandales</taxon>
        <taxon>Desulfatiglandaceae</taxon>
        <taxon>Desulfatiglans</taxon>
        <taxon>environmental samples</taxon>
    </lineage>
</organism>
<evidence type="ECO:0000313" key="1">
    <source>
        <dbReference type="EMBL" id="VBB42458.1"/>
    </source>
</evidence>